<keyword evidence="2" id="KW-1185">Reference proteome</keyword>
<evidence type="ECO:0000313" key="2">
    <source>
        <dbReference type="Proteomes" id="UP000737171"/>
    </source>
</evidence>
<organism evidence="1 2">
    <name type="scientific">Pseudaquabacterium terrae</name>
    <dbReference type="NCBI Taxonomy" id="2732868"/>
    <lineage>
        <taxon>Bacteria</taxon>
        <taxon>Pseudomonadati</taxon>
        <taxon>Pseudomonadota</taxon>
        <taxon>Betaproteobacteria</taxon>
        <taxon>Burkholderiales</taxon>
        <taxon>Sphaerotilaceae</taxon>
        <taxon>Pseudaquabacterium</taxon>
    </lineage>
</organism>
<dbReference type="NCBIfam" id="TIGR04255">
    <property type="entry name" value="sporadTIGR04255"/>
    <property type="match status" value="1"/>
</dbReference>
<evidence type="ECO:0000313" key="1">
    <source>
        <dbReference type="EMBL" id="NRF69200.1"/>
    </source>
</evidence>
<sequence length="260" mass="29208">MGAPLKNPPVYLTMAQVRFNAVLKLANYLPDIQEALRKAGYPVYQAHKAVVLQIAVQDGQPTPMPTLRERYSFGNLDKTHTFWLDNEAFALQSTHYGHFESFSEVFMTGMSRVHEAVQLDYTDRIGLRYLDRVFPRKGDTLDKYLFPEAMGLGNRLGGTTLQSYAETLSDAGLYKLRSRVVIQSGGLVFPPDVVLGDMVVVPRLAEYEGLHAILDNDGFFERREVYSVKGVAKHLDAIHQVIGDAFRATATPHAFVVWNE</sequence>
<name>A0ABX2EKN9_9BURK</name>
<dbReference type="RefSeq" id="WP_173125710.1">
    <property type="nucleotide sequence ID" value="NZ_JABRWJ010000006.1"/>
</dbReference>
<comment type="caution">
    <text evidence="1">The sequence shown here is derived from an EMBL/GenBank/DDBJ whole genome shotgun (WGS) entry which is preliminary data.</text>
</comment>
<dbReference type="InterPro" id="IPR026349">
    <property type="entry name" value="CHP04255"/>
</dbReference>
<reference evidence="1 2" key="1">
    <citation type="submission" date="2020-05" db="EMBL/GenBank/DDBJ databases">
        <title>Aquincola sp. isolate from soil.</title>
        <authorList>
            <person name="Han J."/>
            <person name="Kim D.-U."/>
        </authorList>
    </citation>
    <scope>NUCLEOTIDE SEQUENCE [LARGE SCALE GENOMIC DNA]</scope>
    <source>
        <strain evidence="1 2">S2</strain>
    </source>
</reference>
<proteinExistence type="predicted"/>
<dbReference type="Proteomes" id="UP000737171">
    <property type="component" value="Unassembled WGS sequence"/>
</dbReference>
<gene>
    <name evidence="1" type="ORF">HLB44_19575</name>
</gene>
<accession>A0ABX2EKN9</accession>
<protein>
    <submittedName>
        <fullName evidence="1">TIGR04255 family protein</fullName>
    </submittedName>
</protein>
<dbReference type="EMBL" id="JABRWJ010000006">
    <property type="protein sequence ID" value="NRF69200.1"/>
    <property type="molecule type" value="Genomic_DNA"/>
</dbReference>